<name>A0A3S3NXG1_9ACAR</name>
<dbReference type="Proteomes" id="UP000285301">
    <property type="component" value="Unassembled WGS sequence"/>
</dbReference>
<dbReference type="InterPro" id="IPR036732">
    <property type="entry name" value="AFP_Neu5c_C_sf"/>
</dbReference>
<comment type="caution">
    <text evidence="2">The sequence shown here is derived from an EMBL/GenBank/DDBJ whole genome shotgun (WGS) entry which is preliminary data.</text>
</comment>
<dbReference type="InterPro" id="IPR057736">
    <property type="entry name" value="SAF_PseI/NeuA/NeuB"/>
</dbReference>
<dbReference type="InterPro" id="IPR013785">
    <property type="entry name" value="Aldolase_TIM"/>
</dbReference>
<dbReference type="GO" id="GO:0016051">
    <property type="term" value="P:carbohydrate biosynthetic process"/>
    <property type="evidence" value="ECO:0007669"/>
    <property type="project" value="InterPro"/>
</dbReference>
<evidence type="ECO:0000313" key="3">
    <source>
        <dbReference type="Proteomes" id="UP000285301"/>
    </source>
</evidence>
<dbReference type="PANTHER" id="PTHR42966">
    <property type="entry name" value="N-ACETYLNEURAMINATE SYNTHASE"/>
    <property type="match status" value="1"/>
</dbReference>
<dbReference type="Pfam" id="PF03102">
    <property type="entry name" value="NeuB"/>
    <property type="match status" value="1"/>
</dbReference>
<dbReference type="STRING" id="1965070.A0A3S3NXG1"/>
<dbReference type="SUPFAM" id="SSF51269">
    <property type="entry name" value="AFP III-like domain"/>
    <property type="match status" value="1"/>
</dbReference>
<dbReference type="EMBL" id="NCKU01003248">
    <property type="protein sequence ID" value="RWS07891.1"/>
    <property type="molecule type" value="Genomic_DNA"/>
</dbReference>
<dbReference type="InterPro" id="IPR006190">
    <property type="entry name" value="SAF_AFP_Neu5Ac"/>
</dbReference>
<dbReference type="CDD" id="cd11615">
    <property type="entry name" value="SAF_NeuB_like"/>
    <property type="match status" value="1"/>
</dbReference>
<dbReference type="Gene3D" id="3.20.20.70">
    <property type="entry name" value="Aldolase class I"/>
    <property type="match status" value="1"/>
</dbReference>
<reference evidence="2 3" key="1">
    <citation type="journal article" date="2018" name="Gigascience">
        <title>Genomes of trombidid mites reveal novel predicted allergens and laterally-transferred genes associated with secondary metabolism.</title>
        <authorList>
            <person name="Dong X."/>
            <person name="Chaisiri K."/>
            <person name="Xia D."/>
            <person name="Armstrong S.D."/>
            <person name="Fang Y."/>
            <person name="Donnelly M.J."/>
            <person name="Kadowaki T."/>
            <person name="McGarry J.W."/>
            <person name="Darby A.C."/>
            <person name="Makepeace B.L."/>
        </authorList>
    </citation>
    <scope>NUCLEOTIDE SEQUENCE [LARGE SCALE GENOMIC DNA]</scope>
    <source>
        <strain evidence="2">UoL-WK</strain>
    </source>
</reference>
<dbReference type="PANTHER" id="PTHR42966:SF1">
    <property type="entry name" value="SIALIC ACID SYNTHASE"/>
    <property type="match status" value="1"/>
</dbReference>
<dbReference type="InterPro" id="IPR013132">
    <property type="entry name" value="PseI/NeuA/B-like_N"/>
</dbReference>
<dbReference type="PROSITE" id="PS50844">
    <property type="entry name" value="AFP_LIKE"/>
    <property type="match status" value="1"/>
</dbReference>
<dbReference type="SUPFAM" id="SSF51569">
    <property type="entry name" value="Aldolase"/>
    <property type="match status" value="1"/>
</dbReference>
<proteinExistence type="predicted"/>
<evidence type="ECO:0000259" key="1">
    <source>
        <dbReference type="PROSITE" id="PS50844"/>
    </source>
</evidence>
<accession>A0A3S3NXG1</accession>
<dbReference type="InterPro" id="IPR051690">
    <property type="entry name" value="PseI-like"/>
</dbReference>
<sequence>MAATSSFELTPNRYVGCNQPCFVIAEIGQNHCGSIDLAMRMIKLAAELNCDCVKFQKSYLNAKFTRSALQKPYSSPHSFGATYGEHKAALEFSEEQFVTLQKYAFNEGIAFTASAMDKKALEFLCKINVPFIKIGSGDCNNWPLLKQTAEKCNKPIVLSTGMQDFTVVKQAYELIAPLNHRLCVLHCVSSYPTPDNDVHLNVIKHYSNAFPSSVIGYSGHENGIEISLAAVAIGAKVLERHFTLDKRMKGTDQKCSLEPNEFKQLITSIRRIETAMGTQTKARRESEMECYRKLGKSIVTAKTIEKGTTLNDEHLDVKVSQPPGIEAQHLYTLIGRKTKNNLDKECPIQYSDLE</sequence>
<keyword evidence="3" id="KW-1185">Reference proteome</keyword>
<dbReference type="OrthoDB" id="9928645at2759"/>
<organism evidence="2 3">
    <name type="scientific">Dinothrombium tinctorium</name>
    <dbReference type="NCBI Taxonomy" id="1965070"/>
    <lineage>
        <taxon>Eukaryota</taxon>
        <taxon>Metazoa</taxon>
        <taxon>Ecdysozoa</taxon>
        <taxon>Arthropoda</taxon>
        <taxon>Chelicerata</taxon>
        <taxon>Arachnida</taxon>
        <taxon>Acari</taxon>
        <taxon>Acariformes</taxon>
        <taxon>Trombidiformes</taxon>
        <taxon>Prostigmata</taxon>
        <taxon>Anystina</taxon>
        <taxon>Parasitengona</taxon>
        <taxon>Trombidioidea</taxon>
        <taxon>Trombidiidae</taxon>
        <taxon>Dinothrombium</taxon>
    </lineage>
</organism>
<evidence type="ECO:0000313" key="2">
    <source>
        <dbReference type="EMBL" id="RWS07891.1"/>
    </source>
</evidence>
<gene>
    <name evidence="2" type="ORF">B4U79_06008</name>
</gene>
<dbReference type="Gene3D" id="3.90.1210.10">
    <property type="entry name" value="Antifreeze-like/N-acetylneuraminic acid synthase C-terminal domain"/>
    <property type="match status" value="1"/>
</dbReference>
<dbReference type="InterPro" id="IPR013974">
    <property type="entry name" value="SAF"/>
</dbReference>
<dbReference type="AlphaFoldDB" id="A0A3S3NXG1"/>
<protein>
    <submittedName>
        <fullName evidence="2">Sialic acid synthase-like protein</fullName>
    </submittedName>
</protein>
<dbReference type="Pfam" id="PF08666">
    <property type="entry name" value="SAF"/>
    <property type="match status" value="1"/>
</dbReference>
<dbReference type="GO" id="GO:0047444">
    <property type="term" value="F:N-acylneuraminate-9-phosphate synthase activity"/>
    <property type="evidence" value="ECO:0007669"/>
    <property type="project" value="TreeGrafter"/>
</dbReference>
<feature type="domain" description="AFP-like" evidence="1">
    <location>
        <begin position="297"/>
        <end position="354"/>
    </location>
</feature>